<organism evidence="1 2">
    <name type="scientific">Datura stramonium</name>
    <name type="common">Jimsonweed</name>
    <name type="synonym">Common thornapple</name>
    <dbReference type="NCBI Taxonomy" id="4076"/>
    <lineage>
        <taxon>Eukaryota</taxon>
        <taxon>Viridiplantae</taxon>
        <taxon>Streptophyta</taxon>
        <taxon>Embryophyta</taxon>
        <taxon>Tracheophyta</taxon>
        <taxon>Spermatophyta</taxon>
        <taxon>Magnoliopsida</taxon>
        <taxon>eudicotyledons</taxon>
        <taxon>Gunneridae</taxon>
        <taxon>Pentapetalae</taxon>
        <taxon>asterids</taxon>
        <taxon>lamiids</taxon>
        <taxon>Solanales</taxon>
        <taxon>Solanaceae</taxon>
        <taxon>Solanoideae</taxon>
        <taxon>Datureae</taxon>
        <taxon>Datura</taxon>
    </lineage>
</organism>
<evidence type="ECO:0000313" key="2">
    <source>
        <dbReference type="Proteomes" id="UP000823775"/>
    </source>
</evidence>
<name>A0ABS8SCN3_DATST</name>
<proteinExistence type="predicted"/>
<accession>A0ABS8SCN3</accession>
<feature type="non-terminal residue" evidence="1">
    <location>
        <position position="97"/>
    </location>
</feature>
<reference evidence="1 2" key="1">
    <citation type="journal article" date="2021" name="BMC Genomics">
        <title>Datura genome reveals duplications of psychoactive alkaloid biosynthetic genes and high mutation rate following tissue culture.</title>
        <authorList>
            <person name="Rajewski A."/>
            <person name="Carter-House D."/>
            <person name="Stajich J."/>
            <person name="Litt A."/>
        </authorList>
    </citation>
    <scope>NUCLEOTIDE SEQUENCE [LARGE SCALE GENOMIC DNA]</scope>
    <source>
        <strain evidence="1">AR-01</strain>
    </source>
</reference>
<feature type="non-terminal residue" evidence="1">
    <location>
        <position position="1"/>
    </location>
</feature>
<dbReference type="EMBL" id="JACEIK010000413">
    <property type="protein sequence ID" value="MCD7456641.1"/>
    <property type="molecule type" value="Genomic_DNA"/>
</dbReference>
<keyword evidence="2" id="KW-1185">Reference proteome</keyword>
<gene>
    <name evidence="1" type="ORF">HAX54_032549</name>
</gene>
<sequence>LLNSTNKAIADIIADGSMMNQTFAEASEIFDTMTKTSGAWHTREFEAAKVQVVGSQEKASRYDDYYMMFDEEANFVNNQIEDSRANTQESNQDTWRQ</sequence>
<comment type="caution">
    <text evidence="1">The sequence shown here is derived from an EMBL/GenBank/DDBJ whole genome shotgun (WGS) entry which is preliminary data.</text>
</comment>
<evidence type="ECO:0008006" key="3">
    <source>
        <dbReference type="Google" id="ProtNLM"/>
    </source>
</evidence>
<evidence type="ECO:0000313" key="1">
    <source>
        <dbReference type="EMBL" id="MCD7456641.1"/>
    </source>
</evidence>
<dbReference type="Proteomes" id="UP000823775">
    <property type="component" value="Unassembled WGS sequence"/>
</dbReference>
<protein>
    <recommendedName>
        <fullName evidence="3">Methyl-accepting chemotaxis protein</fullName>
    </recommendedName>
</protein>